<evidence type="ECO:0000259" key="3">
    <source>
        <dbReference type="PROSITE" id="PS50943"/>
    </source>
</evidence>
<accession>A0ABN3QDQ2</accession>
<gene>
    <name evidence="4" type="ORF">GCM10010307_09460</name>
</gene>
<dbReference type="Pfam" id="PF13560">
    <property type="entry name" value="HTH_31"/>
    <property type="match status" value="1"/>
</dbReference>
<dbReference type="PANTHER" id="PTHR46797:SF1">
    <property type="entry name" value="METHYLPHOSPHONATE SYNTHASE"/>
    <property type="match status" value="1"/>
</dbReference>
<evidence type="ECO:0000313" key="4">
    <source>
        <dbReference type="EMBL" id="GAA2623789.1"/>
    </source>
</evidence>
<evidence type="ECO:0000256" key="2">
    <source>
        <dbReference type="SAM" id="MobiDB-lite"/>
    </source>
</evidence>
<dbReference type="SUPFAM" id="SSF47413">
    <property type="entry name" value="lambda repressor-like DNA-binding domains"/>
    <property type="match status" value="1"/>
</dbReference>
<dbReference type="PANTHER" id="PTHR46797">
    <property type="entry name" value="HTH-TYPE TRANSCRIPTIONAL REGULATOR"/>
    <property type="match status" value="1"/>
</dbReference>
<dbReference type="EMBL" id="BAAASJ010000012">
    <property type="protein sequence ID" value="GAA2623789.1"/>
    <property type="molecule type" value="Genomic_DNA"/>
</dbReference>
<dbReference type="PROSITE" id="PS50943">
    <property type="entry name" value="HTH_CROC1"/>
    <property type="match status" value="1"/>
</dbReference>
<dbReference type="InterPro" id="IPR001387">
    <property type="entry name" value="Cro/C1-type_HTH"/>
</dbReference>
<dbReference type="CDD" id="cd00093">
    <property type="entry name" value="HTH_XRE"/>
    <property type="match status" value="1"/>
</dbReference>
<name>A0ABN3QDQ2_9ACTN</name>
<feature type="region of interest" description="Disordered" evidence="2">
    <location>
        <begin position="120"/>
        <end position="140"/>
    </location>
</feature>
<keyword evidence="5" id="KW-1185">Reference proteome</keyword>
<reference evidence="4 5" key="1">
    <citation type="journal article" date="2019" name="Int. J. Syst. Evol. Microbiol.">
        <title>The Global Catalogue of Microorganisms (GCM) 10K type strain sequencing project: providing services to taxonomists for standard genome sequencing and annotation.</title>
        <authorList>
            <consortium name="The Broad Institute Genomics Platform"/>
            <consortium name="The Broad Institute Genome Sequencing Center for Infectious Disease"/>
            <person name="Wu L."/>
            <person name="Ma J."/>
        </authorList>
    </citation>
    <scope>NUCLEOTIDE SEQUENCE [LARGE SCALE GENOMIC DNA]</scope>
    <source>
        <strain evidence="4 5">JCM 4524</strain>
    </source>
</reference>
<protein>
    <recommendedName>
        <fullName evidence="3">HTH cro/C1-type domain-containing protein</fullName>
    </recommendedName>
</protein>
<evidence type="ECO:0000313" key="5">
    <source>
        <dbReference type="Proteomes" id="UP001500151"/>
    </source>
</evidence>
<keyword evidence="1" id="KW-0238">DNA-binding</keyword>
<organism evidence="4 5">
    <name type="scientific">Streptomyces vastus</name>
    <dbReference type="NCBI Taxonomy" id="285451"/>
    <lineage>
        <taxon>Bacteria</taxon>
        <taxon>Bacillati</taxon>
        <taxon>Actinomycetota</taxon>
        <taxon>Actinomycetes</taxon>
        <taxon>Kitasatosporales</taxon>
        <taxon>Streptomycetaceae</taxon>
        <taxon>Streptomyces</taxon>
    </lineage>
</organism>
<proteinExistence type="predicted"/>
<sequence>MSGKAPSHTDTDIDQRARLGQRLKATREYLGLSQQQVAERTGIVRSAVSDIERGVRKVEVMELQKLARLYRLPASYFLDEEETADAGEHAFAGLPRTARPLSEGDRIEVAKFIQYLQARRQAEEEEAGAPHSPQEPEGGA</sequence>
<dbReference type="InterPro" id="IPR050807">
    <property type="entry name" value="TransReg_Diox_bact_type"/>
</dbReference>
<dbReference type="SMART" id="SM00530">
    <property type="entry name" value="HTH_XRE"/>
    <property type="match status" value="1"/>
</dbReference>
<dbReference type="Gene3D" id="1.10.260.40">
    <property type="entry name" value="lambda repressor-like DNA-binding domains"/>
    <property type="match status" value="1"/>
</dbReference>
<evidence type="ECO:0000256" key="1">
    <source>
        <dbReference type="ARBA" id="ARBA00023125"/>
    </source>
</evidence>
<dbReference type="InterPro" id="IPR010982">
    <property type="entry name" value="Lambda_DNA-bd_dom_sf"/>
</dbReference>
<comment type="caution">
    <text evidence="4">The sequence shown here is derived from an EMBL/GenBank/DDBJ whole genome shotgun (WGS) entry which is preliminary data.</text>
</comment>
<dbReference type="Proteomes" id="UP001500151">
    <property type="component" value="Unassembled WGS sequence"/>
</dbReference>
<dbReference type="RefSeq" id="WP_344387666.1">
    <property type="nucleotide sequence ID" value="NZ_BAAASJ010000012.1"/>
</dbReference>
<feature type="domain" description="HTH cro/C1-type" evidence="3">
    <location>
        <begin position="23"/>
        <end position="77"/>
    </location>
</feature>